<feature type="domain" description="Glycosyltransferase 61 catalytic" evidence="1">
    <location>
        <begin position="81"/>
        <end position="259"/>
    </location>
</feature>
<accession>A0A1I6KZC0</accession>
<proteinExistence type="predicted"/>
<reference evidence="2 3" key="1">
    <citation type="submission" date="2016-10" db="EMBL/GenBank/DDBJ databases">
        <authorList>
            <person name="de Groot N.N."/>
        </authorList>
    </citation>
    <scope>NUCLEOTIDE SEQUENCE [LARGE SCALE GENOMIC DNA]</scope>
    <source>
        <strain evidence="2 3">DSM 29433</strain>
    </source>
</reference>
<protein>
    <recommendedName>
        <fullName evidence="1">Glycosyltransferase 61 catalytic domain-containing protein</fullName>
    </recommendedName>
</protein>
<dbReference type="GO" id="GO:0016757">
    <property type="term" value="F:glycosyltransferase activity"/>
    <property type="evidence" value="ECO:0007669"/>
    <property type="project" value="InterPro"/>
</dbReference>
<dbReference type="Pfam" id="PF04577">
    <property type="entry name" value="Glyco_transf_61"/>
    <property type="match status" value="1"/>
</dbReference>
<dbReference type="AlphaFoldDB" id="A0A1I6KZC0"/>
<keyword evidence="3" id="KW-1185">Reference proteome</keyword>
<evidence type="ECO:0000259" key="1">
    <source>
        <dbReference type="Pfam" id="PF04577"/>
    </source>
</evidence>
<name>A0A1I6KZC0_9RHOB</name>
<evidence type="ECO:0000313" key="3">
    <source>
        <dbReference type="Proteomes" id="UP000198926"/>
    </source>
</evidence>
<gene>
    <name evidence="2" type="ORF">SAMN05444714_0008</name>
</gene>
<dbReference type="OrthoDB" id="7843421at2"/>
<evidence type="ECO:0000313" key="2">
    <source>
        <dbReference type="EMBL" id="SFR96569.1"/>
    </source>
</evidence>
<organism evidence="2 3">
    <name type="scientific">Yoonia litorea</name>
    <dbReference type="NCBI Taxonomy" id="1123755"/>
    <lineage>
        <taxon>Bacteria</taxon>
        <taxon>Pseudomonadati</taxon>
        <taxon>Pseudomonadota</taxon>
        <taxon>Alphaproteobacteria</taxon>
        <taxon>Rhodobacterales</taxon>
        <taxon>Paracoccaceae</taxon>
        <taxon>Yoonia</taxon>
    </lineage>
</organism>
<dbReference type="Proteomes" id="UP000198926">
    <property type="component" value="Unassembled WGS sequence"/>
</dbReference>
<dbReference type="STRING" id="1123755.SAMN05444714_0008"/>
<sequence length="361" mass="40421">MSQFPILTDNVRVVENALVVPPVVYRGPCGVFEADGRFVEESREYTSPFEPVPAPPVPDHNDEVPFQTGTYLYGGWMQGHFGHVLVETVARSWAIDSRRSELDGFVLISRGPRTLWNSRRKHRPILDFFYQGLQDLPLSQPRRFERLIVPDAGCGVGLRMKGSAAFRKYVQSLSIPADQSSLPDKIYISRRKLRASRGRFTGEGRLVQALKSAGYVEVHPQKMTFEKQVQIISNARFIISPDGSPLHLASYFARPDAKVAMIVRRLPETPTLIAAQFEHLQGRSMISVNEVKRIWKDAVSDRIETEVLSEIDLERAIKVLAAGQMISAIPEIANLSGEEVAAEISSYTRGDLEVLVPHEAT</sequence>
<dbReference type="RefSeq" id="WP_090202386.1">
    <property type="nucleotide sequence ID" value="NZ_FOZM01000001.1"/>
</dbReference>
<dbReference type="InterPro" id="IPR049625">
    <property type="entry name" value="Glyco_transf_61_cat"/>
</dbReference>
<dbReference type="EMBL" id="FOZM01000001">
    <property type="protein sequence ID" value="SFR96569.1"/>
    <property type="molecule type" value="Genomic_DNA"/>
</dbReference>